<dbReference type="STRING" id="1603555.SU86_007170"/>
<keyword evidence="4" id="KW-1185">Reference proteome</keyword>
<dbReference type="GeneID" id="24874334"/>
<dbReference type="PANTHER" id="PTHR35176:SF6">
    <property type="entry name" value="HEME OXYGENASE HI_0854-RELATED"/>
    <property type="match status" value="1"/>
</dbReference>
<evidence type="ECO:0000313" key="4">
    <source>
        <dbReference type="Proteomes" id="UP000266745"/>
    </source>
</evidence>
<evidence type="ECO:0000259" key="2">
    <source>
        <dbReference type="Pfam" id="PF01243"/>
    </source>
</evidence>
<dbReference type="InterPro" id="IPR052019">
    <property type="entry name" value="F420H2_bilvrd_red/Heme_oxyg"/>
</dbReference>
<dbReference type="PANTHER" id="PTHR35176">
    <property type="entry name" value="HEME OXYGENASE HI_0854-RELATED"/>
    <property type="match status" value="1"/>
</dbReference>
<dbReference type="GO" id="GO:0016627">
    <property type="term" value="F:oxidoreductase activity, acting on the CH-CH group of donors"/>
    <property type="evidence" value="ECO:0007669"/>
    <property type="project" value="TreeGrafter"/>
</dbReference>
<dbReference type="InterPro" id="IPR011576">
    <property type="entry name" value="Pyridox_Oxase_N"/>
</dbReference>
<evidence type="ECO:0000313" key="3">
    <source>
        <dbReference type="EMBL" id="AJZ76180.1"/>
    </source>
</evidence>
<dbReference type="SUPFAM" id="SSF50475">
    <property type="entry name" value="FMN-binding split barrel"/>
    <property type="match status" value="1"/>
</dbReference>
<dbReference type="Proteomes" id="UP000266745">
    <property type="component" value="Chromosome"/>
</dbReference>
<dbReference type="AlphaFoldDB" id="A0A3G1B3F0"/>
<dbReference type="Gene3D" id="2.30.110.10">
    <property type="entry name" value="Electron Transport, Fmn-binding Protein, Chain A"/>
    <property type="match status" value="1"/>
</dbReference>
<reference evidence="3 4" key="1">
    <citation type="journal article" date="2016" name="Sci. Rep.">
        <title>A novel ammonia-oxidizing archaeon from wastewater treatment plant: Its enrichment, physiological and genomic characteristics.</title>
        <authorList>
            <person name="Li Y."/>
            <person name="Ding K."/>
            <person name="Wen X."/>
            <person name="Zhang B."/>
            <person name="Shen B."/>
            <person name="Yang Y."/>
        </authorList>
    </citation>
    <scope>NUCLEOTIDE SEQUENCE [LARGE SCALE GENOMIC DNA]</scope>
    <source>
        <strain evidence="3 4">SAT1</strain>
    </source>
</reference>
<keyword evidence="1" id="KW-0560">Oxidoreductase</keyword>
<dbReference type="Pfam" id="PF01243">
    <property type="entry name" value="PNPOx_N"/>
    <property type="match status" value="1"/>
</dbReference>
<gene>
    <name evidence="3" type="ORF">SU86_007170</name>
</gene>
<sequence length="131" mass="15014">MHKVRFLKKQKILHLATIDSKGMPHLVPVWYKYIGKKFYIGTNTKTSKAKNIAKNNKICFCVDAGVWSPIDGMMGTGRAKLIRDNYKVKKIAGQILLRYFKTLKGKSAKQLLDQTNCVIEITPLKVTSWHY</sequence>
<dbReference type="GO" id="GO:0005829">
    <property type="term" value="C:cytosol"/>
    <property type="evidence" value="ECO:0007669"/>
    <property type="project" value="TreeGrafter"/>
</dbReference>
<proteinExistence type="predicted"/>
<protein>
    <submittedName>
        <fullName evidence="3">Pyridoxamine 5'-phosphate oxidase</fullName>
    </submittedName>
</protein>
<dbReference type="GO" id="GO:0070967">
    <property type="term" value="F:coenzyme F420 binding"/>
    <property type="evidence" value="ECO:0007669"/>
    <property type="project" value="TreeGrafter"/>
</dbReference>
<organism evidence="3 4">
    <name type="scientific">Candidatus Nitrosotenuis cloacae</name>
    <dbReference type="NCBI Taxonomy" id="1603555"/>
    <lineage>
        <taxon>Archaea</taxon>
        <taxon>Nitrososphaerota</taxon>
        <taxon>Candidatus Nitrosotenuis</taxon>
    </lineage>
</organism>
<feature type="domain" description="Pyridoxamine 5'-phosphate oxidase N-terminal" evidence="2">
    <location>
        <begin position="5"/>
        <end position="129"/>
    </location>
</feature>
<accession>A0A3G1B3F0</accession>
<dbReference type="KEGG" id="tah:SU86_007170"/>
<dbReference type="OrthoDB" id="139492at2157"/>
<dbReference type="RefSeq" id="WP_048186870.1">
    <property type="nucleotide sequence ID" value="NZ_CP011097.1"/>
</dbReference>
<name>A0A3G1B3F0_9ARCH</name>
<dbReference type="EMBL" id="CP011097">
    <property type="protein sequence ID" value="AJZ76180.1"/>
    <property type="molecule type" value="Genomic_DNA"/>
</dbReference>
<evidence type="ECO:0000256" key="1">
    <source>
        <dbReference type="ARBA" id="ARBA00023002"/>
    </source>
</evidence>
<dbReference type="InterPro" id="IPR012349">
    <property type="entry name" value="Split_barrel_FMN-bd"/>
</dbReference>